<evidence type="ECO:0000259" key="4">
    <source>
        <dbReference type="Pfam" id="PF00496"/>
    </source>
</evidence>
<feature type="region of interest" description="Disordered" evidence="3">
    <location>
        <begin position="279"/>
        <end position="304"/>
    </location>
</feature>
<dbReference type="PIRSF" id="PIRSF002741">
    <property type="entry name" value="MppA"/>
    <property type="match status" value="1"/>
</dbReference>
<proteinExistence type="inferred from homology"/>
<dbReference type="Gene3D" id="3.40.190.10">
    <property type="entry name" value="Periplasmic binding protein-like II"/>
    <property type="match status" value="1"/>
</dbReference>
<dbReference type="GO" id="GO:0043190">
    <property type="term" value="C:ATP-binding cassette (ABC) transporter complex"/>
    <property type="evidence" value="ECO:0007669"/>
    <property type="project" value="InterPro"/>
</dbReference>
<dbReference type="GO" id="GO:0030288">
    <property type="term" value="C:outer membrane-bounded periplasmic space"/>
    <property type="evidence" value="ECO:0007669"/>
    <property type="project" value="UniProtKB-ARBA"/>
</dbReference>
<dbReference type="PANTHER" id="PTHR30290:SF65">
    <property type="entry name" value="MONOACYL PHOSPHATIDYLINOSITOL TETRAMANNOSIDE-BINDING PROTEIN LPQW-RELATED"/>
    <property type="match status" value="1"/>
</dbReference>
<dbReference type="AlphaFoldDB" id="A0A4V2V4W4"/>
<organism evidence="5 6">
    <name type="scientific">Martelella mediterranea</name>
    <dbReference type="NCBI Taxonomy" id="293089"/>
    <lineage>
        <taxon>Bacteria</taxon>
        <taxon>Pseudomonadati</taxon>
        <taxon>Pseudomonadota</taxon>
        <taxon>Alphaproteobacteria</taxon>
        <taxon>Hyphomicrobiales</taxon>
        <taxon>Aurantimonadaceae</taxon>
        <taxon>Martelella</taxon>
    </lineage>
</organism>
<comment type="similarity">
    <text evidence="2">Belongs to the bacterial solute-binding protein 5 family.</text>
</comment>
<dbReference type="SUPFAM" id="SSF53850">
    <property type="entry name" value="Periplasmic binding protein-like II"/>
    <property type="match status" value="1"/>
</dbReference>
<dbReference type="GO" id="GO:0015833">
    <property type="term" value="P:peptide transport"/>
    <property type="evidence" value="ECO:0007669"/>
    <property type="project" value="TreeGrafter"/>
</dbReference>
<evidence type="ECO:0000256" key="2">
    <source>
        <dbReference type="ARBA" id="ARBA00005695"/>
    </source>
</evidence>
<protein>
    <submittedName>
        <fullName evidence="5">Peptide/nickel transport system substrate-binding protein</fullName>
    </submittedName>
</protein>
<dbReference type="InterPro" id="IPR039424">
    <property type="entry name" value="SBP_5"/>
</dbReference>
<dbReference type="CDD" id="cd08513">
    <property type="entry name" value="PBP2_thermophilic_Hb8_like"/>
    <property type="match status" value="1"/>
</dbReference>
<evidence type="ECO:0000256" key="1">
    <source>
        <dbReference type="ARBA" id="ARBA00004418"/>
    </source>
</evidence>
<dbReference type="PANTHER" id="PTHR30290">
    <property type="entry name" value="PERIPLASMIC BINDING COMPONENT OF ABC TRANSPORTER"/>
    <property type="match status" value="1"/>
</dbReference>
<dbReference type="Gene3D" id="3.10.105.10">
    <property type="entry name" value="Dipeptide-binding Protein, Domain 3"/>
    <property type="match status" value="1"/>
</dbReference>
<evidence type="ECO:0000256" key="3">
    <source>
        <dbReference type="SAM" id="MobiDB-lite"/>
    </source>
</evidence>
<reference evidence="5 6" key="1">
    <citation type="submission" date="2019-03" db="EMBL/GenBank/DDBJ databases">
        <title>Freshwater and sediment microbial communities from various areas in North America, analyzing microbe dynamics in response to fracking.</title>
        <authorList>
            <person name="Lamendella R."/>
        </authorList>
    </citation>
    <scope>NUCLEOTIDE SEQUENCE [LARGE SCALE GENOMIC DNA]</scope>
    <source>
        <strain evidence="5 6">175.2</strain>
    </source>
</reference>
<gene>
    <name evidence="5" type="ORF">EDC90_100229</name>
</gene>
<comment type="subcellular location">
    <subcellularLocation>
        <location evidence="1">Periplasm</location>
    </subcellularLocation>
</comment>
<evidence type="ECO:0000313" key="5">
    <source>
        <dbReference type="EMBL" id="TCT44481.1"/>
    </source>
</evidence>
<name>A0A4V2V4W4_9HYPH</name>
<dbReference type="Proteomes" id="UP000295097">
    <property type="component" value="Unassembled WGS sequence"/>
</dbReference>
<dbReference type="EMBL" id="SMAR01000002">
    <property type="protein sequence ID" value="TCT44481.1"/>
    <property type="molecule type" value="Genomic_DNA"/>
</dbReference>
<dbReference type="GO" id="GO:1904680">
    <property type="term" value="F:peptide transmembrane transporter activity"/>
    <property type="evidence" value="ECO:0007669"/>
    <property type="project" value="TreeGrafter"/>
</dbReference>
<sequence length="558" mass="60674">MAAAVSTNAAAAPATDGEVRLTFSQAPSIMNPYLSGGTKDLVASSMALEPLIRFNPQGKMIPWLVTEIPTLDNGGISEDLKTVTFKLKPGVKWSDGTDFTADDVVFTANYCMDPSGGCAQLSHFEGVEKVEAVDPLTVRVTFDAPKPYPYSVFSTYESPILQAKQFADCLGAAAPTCTDQNFYPVGTGPFVVTDFRPNDTIKLEANPNFRNPDKPHFESVMLKGGGDAASSARSVLQTGEFDYAWNTQLAPDVLANMLKGGKGETVVAFGSLVERLQMNQTDASPSLPADERSTTKHKNPVTGDPAVRKALSMAIDRNILAEIGYGKAGKASCDWVPAPAAYVTPDNDWCLTQDIDGAKAVLDEAGWVDSDGDGIREKDGQKLSILFQTSTNGVRQDFQSIIKQWWSEIGVETELRNVDGSVFFGGDPNSPDTFQKFYADVEMYANNFPGIDPAQYVAQYTCDKIPRPATGWQGENVNRYCNPEYDKLVKELGQTAGVEARGKLVRQLNEMLTHDAMVLLPIVYRGTQSAKSNTLEGVEINGWDSELWNIADWSRSAN</sequence>
<dbReference type="InterPro" id="IPR030678">
    <property type="entry name" value="Peptide/Ni-bd"/>
</dbReference>
<evidence type="ECO:0000313" key="6">
    <source>
        <dbReference type="Proteomes" id="UP000295097"/>
    </source>
</evidence>
<keyword evidence="6" id="KW-1185">Reference proteome</keyword>
<accession>A0A4V2V4W4</accession>
<comment type="caution">
    <text evidence="5">The sequence shown here is derived from an EMBL/GenBank/DDBJ whole genome shotgun (WGS) entry which is preliminary data.</text>
</comment>
<dbReference type="Pfam" id="PF00496">
    <property type="entry name" value="SBP_bac_5"/>
    <property type="match status" value="1"/>
</dbReference>
<dbReference type="InterPro" id="IPR000914">
    <property type="entry name" value="SBP_5_dom"/>
</dbReference>
<feature type="domain" description="Solute-binding protein family 5" evidence="4">
    <location>
        <begin position="60"/>
        <end position="459"/>
    </location>
</feature>